<comment type="caution">
    <text evidence="2">The sequence shown here is derived from an EMBL/GenBank/DDBJ whole genome shotgun (WGS) entry which is preliminary data.</text>
</comment>
<evidence type="ECO:0000313" key="2">
    <source>
        <dbReference type="EMBL" id="KMQ82128.1"/>
    </source>
</evidence>
<feature type="non-terminal residue" evidence="2">
    <location>
        <position position="91"/>
    </location>
</feature>
<evidence type="ECO:0000313" key="3">
    <source>
        <dbReference type="Proteomes" id="UP000036403"/>
    </source>
</evidence>
<dbReference type="Proteomes" id="UP000036403">
    <property type="component" value="Unassembled WGS sequence"/>
</dbReference>
<dbReference type="STRING" id="67767.A0A0J7JV78"/>
<gene>
    <name evidence="2" type="ORF">RF55_24077</name>
</gene>
<organism evidence="2 3">
    <name type="scientific">Lasius niger</name>
    <name type="common">Black garden ant</name>
    <dbReference type="NCBI Taxonomy" id="67767"/>
    <lineage>
        <taxon>Eukaryota</taxon>
        <taxon>Metazoa</taxon>
        <taxon>Ecdysozoa</taxon>
        <taxon>Arthropoda</taxon>
        <taxon>Hexapoda</taxon>
        <taxon>Insecta</taxon>
        <taxon>Pterygota</taxon>
        <taxon>Neoptera</taxon>
        <taxon>Endopterygota</taxon>
        <taxon>Hymenoptera</taxon>
        <taxon>Apocrita</taxon>
        <taxon>Aculeata</taxon>
        <taxon>Formicoidea</taxon>
        <taxon>Formicidae</taxon>
        <taxon>Formicinae</taxon>
        <taxon>Lasius</taxon>
        <taxon>Lasius</taxon>
    </lineage>
</organism>
<dbReference type="EMBL" id="LBMM01028097">
    <property type="protein sequence ID" value="KMQ82128.1"/>
    <property type="molecule type" value="Genomic_DNA"/>
</dbReference>
<keyword evidence="3" id="KW-1185">Reference proteome</keyword>
<feature type="region of interest" description="Disordered" evidence="1">
    <location>
        <begin position="1"/>
        <end position="42"/>
    </location>
</feature>
<dbReference type="AlphaFoldDB" id="A0A0J7JV78"/>
<protein>
    <submittedName>
        <fullName evidence="2">D-3-phosphoglycerate dehydrogenase 1</fullName>
    </submittedName>
</protein>
<accession>A0A0J7JV78</accession>
<name>A0A0J7JV78_LASNI</name>
<feature type="compositionally biased region" description="Polar residues" evidence="1">
    <location>
        <begin position="1"/>
        <end position="21"/>
    </location>
</feature>
<sequence>MAQAQDIQRNTQKCVSHSWGQNNNSLNLSTSPTATFQSPPSSWGGALAQRSVLKQLKPFNTQDIKILLLENVNQTGQDTLREQGYQVEALK</sequence>
<evidence type="ECO:0000256" key="1">
    <source>
        <dbReference type="SAM" id="MobiDB-lite"/>
    </source>
</evidence>
<reference evidence="2 3" key="1">
    <citation type="submission" date="2015-04" db="EMBL/GenBank/DDBJ databases">
        <title>Lasius niger genome sequencing.</title>
        <authorList>
            <person name="Konorov E.A."/>
            <person name="Nikitin M.A."/>
            <person name="Kirill M.V."/>
            <person name="Chang P."/>
        </authorList>
    </citation>
    <scope>NUCLEOTIDE SEQUENCE [LARGE SCALE GENOMIC DNA]</scope>
    <source>
        <tissue evidence="2">Whole</tissue>
    </source>
</reference>
<proteinExistence type="predicted"/>
<feature type="compositionally biased region" description="Polar residues" evidence="1">
    <location>
        <begin position="30"/>
        <end position="41"/>
    </location>
</feature>
<dbReference type="OrthoDB" id="1621027at2759"/>
<dbReference type="PaxDb" id="67767-A0A0J7JV78"/>